<dbReference type="GO" id="GO:0005506">
    <property type="term" value="F:iron ion binding"/>
    <property type="evidence" value="ECO:0007669"/>
    <property type="project" value="InterPro"/>
</dbReference>
<dbReference type="InterPro" id="IPR024935">
    <property type="entry name" value="Rubredoxin_dom"/>
</dbReference>
<gene>
    <name evidence="7" type="ORF">GAYE_PCTG10G0411</name>
</gene>
<evidence type="ECO:0000256" key="1">
    <source>
        <dbReference type="ARBA" id="ARBA00022448"/>
    </source>
</evidence>
<dbReference type="InterPro" id="IPR024934">
    <property type="entry name" value="Rubredoxin-like_dom"/>
</dbReference>
<feature type="domain" description="Rubredoxin-like" evidence="6">
    <location>
        <begin position="111"/>
        <end position="162"/>
    </location>
</feature>
<feature type="transmembrane region" description="Helical" evidence="5">
    <location>
        <begin position="189"/>
        <end position="208"/>
    </location>
</feature>
<dbReference type="GO" id="GO:0043448">
    <property type="term" value="P:alkane catabolic process"/>
    <property type="evidence" value="ECO:0007669"/>
    <property type="project" value="TreeGrafter"/>
</dbReference>
<keyword evidence="5" id="KW-0812">Transmembrane</keyword>
<dbReference type="Proteomes" id="UP001300502">
    <property type="component" value="Unassembled WGS sequence"/>
</dbReference>
<reference evidence="7 8" key="1">
    <citation type="submission" date="2022-07" db="EMBL/GenBank/DDBJ databases">
        <title>Genome-wide signatures of adaptation to extreme environments.</title>
        <authorList>
            <person name="Cho C.H."/>
            <person name="Yoon H.S."/>
        </authorList>
    </citation>
    <scope>NUCLEOTIDE SEQUENCE [LARGE SCALE GENOMIC DNA]</scope>
    <source>
        <strain evidence="7 8">108.79 E11</strain>
    </source>
</reference>
<keyword evidence="4" id="KW-0408">Iron</keyword>
<keyword evidence="1" id="KW-0813">Transport</keyword>
<dbReference type="GO" id="GO:0009055">
    <property type="term" value="F:electron transfer activity"/>
    <property type="evidence" value="ECO:0007669"/>
    <property type="project" value="TreeGrafter"/>
</dbReference>
<name>A0AAV9I2W5_9RHOD</name>
<accession>A0AAV9I2W5</accession>
<dbReference type="Pfam" id="PF00301">
    <property type="entry name" value="Rubredoxin"/>
    <property type="match status" value="1"/>
</dbReference>
<dbReference type="Gene3D" id="2.20.28.10">
    <property type="match status" value="1"/>
</dbReference>
<organism evidence="7 8">
    <name type="scientific">Galdieria yellowstonensis</name>
    <dbReference type="NCBI Taxonomy" id="3028027"/>
    <lineage>
        <taxon>Eukaryota</taxon>
        <taxon>Rhodophyta</taxon>
        <taxon>Bangiophyceae</taxon>
        <taxon>Galdieriales</taxon>
        <taxon>Galdieriaceae</taxon>
        <taxon>Galdieria</taxon>
    </lineage>
</organism>
<dbReference type="InterPro" id="IPR050526">
    <property type="entry name" value="Rubredoxin_ET"/>
</dbReference>
<dbReference type="EMBL" id="JANCYU010000006">
    <property type="protein sequence ID" value="KAK4522521.1"/>
    <property type="molecule type" value="Genomic_DNA"/>
</dbReference>
<keyword evidence="5" id="KW-1133">Transmembrane helix</keyword>
<protein>
    <recommendedName>
        <fullName evidence="6">Rubredoxin-like domain-containing protein</fullName>
    </recommendedName>
</protein>
<evidence type="ECO:0000256" key="4">
    <source>
        <dbReference type="ARBA" id="ARBA00023004"/>
    </source>
</evidence>
<comment type="caution">
    <text evidence="7">The sequence shown here is derived from an EMBL/GenBank/DDBJ whole genome shotgun (WGS) entry which is preliminary data.</text>
</comment>
<dbReference type="PANTHER" id="PTHR47627">
    <property type="entry name" value="RUBREDOXIN"/>
    <property type="match status" value="1"/>
</dbReference>
<dbReference type="SUPFAM" id="SSF57802">
    <property type="entry name" value="Rubredoxin-like"/>
    <property type="match status" value="1"/>
</dbReference>
<evidence type="ECO:0000313" key="8">
    <source>
        <dbReference type="Proteomes" id="UP001300502"/>
    </source>
</evidence>
<evidence type="ECO:0000313" key="7">
    <source>
        <dbReference type="EMBL" id="KAK4522521.1"/>
    </source>
</evidence>
<evidence type="ECO:0000259" key="6">
    <source>
        <dbReference type="PROSITE" id="PS50903"/>
    </source>
</evidence>
<dbReference type="PRINTS" id="PR00163">
    <property type="entry name" value="RUBREDOXIN"/>
</dbReference>
<evidence type="ECO:0000256" key="3">
    <source>
        <dbReference type="ARBA" id="ARBA00022982"/>
    </source>
</evidence>
<keyword evidence="8" id="KW-1185">Reference proteome</keyword>
<keyword evidence="5" id="KW-0472">Membrane</keyword>
<keyword evidence="2" id="KW-0479">Metal-binding</keyword>
<dbReference type="PANTHER" id="PTHR47627:SF1">
    <property type="entry name" value="RUBREDOXIN-1-RELATED"/>
    <property type="match status" value="1"/>
</dbReference>
<keyword evidence="3" id="KW-0249">Electron transport</keyword>
<sequence>MILFCGPPSLFTGTFVLCHQCSDAKQSTREFLKLWGSSPYSRTKHRILWNQLQFSKRAELHRNDTYARRLFLTMEKGEEQKFASPEEERLAKKREEVERLRAAEKFIRKDEGKFGCPVCDYVYEPSKGDSLAGIQPGTSFEALPDSFRCPVCRSPKDKFVPKQTVIAGFATNQSYGLGTNSLTPGQKNALIFGGLFLLFVLLLAGYGLG</sequence>
<evidence type="ECO:0000256" key="2">
    <source>
        <dbReference type="ARBA" id="ARBA00022723"/>
    </source>
</evidence>
<dbReference type="CDD" id="cd00730">
    <property type="entry name" value="rubredoxin"/>
    <property type="match status" value="1"/>
</dbReference>
<evidence type="ECO:0000256" key="5">
    <source>
        <dbReference type="SAM" id="Phobius"/>
    </source>
</evidence>
<proteinExistence type="predicted"/>
<dbReference type="AlphaFoldDB" id="A0AAV9I2W5"/>
<dbReference type="PROSITE" id="PS50903">
    <property type="entry name" value="RUBREDOXIN_LIKE"/>
    <property type="match status" value="1"/>
</dbReference>